<name>A0A512PNV8_9LACO</name>
<gene>
    <name evidence="1" type="ORF">LRA02_17210</name>
</gene>
<accession>A0A512PNV8</accession>
<comment type="caution">
    <text evidence="1">The sequence shown here is derived from an EMBL/GenBank/DDBJ whole genome shotgun (WGS) entry which is preliminary data.</text>
</comment>
<reference evidence="1 2" key="1">
    <citation type="submission" date="2019-07" db="EMBL/GenBank/DDBJ databases">
        <title>Whole genome shotgun sequence of Lactobacillus rapi NBRC 109618.</title>
        <authorList>
            <person name="Hosoyama A."/>
            <person name="Uohara A."/>
            <person name="Ohji S."/>
            <person name="Ichikawa N."/>
        </authorList>
    </citation>
    <scope>NUCLEOTIDE SEQUENCE [LARGE SCALE GENOMIC DNA]</scope>
    <source>
        <strain evidence="1 2">NBRC 109618</strain>
    </source>
</reference>
<evidence type="ECO:0000313" key="1">
    <source>
        <dbReference type="EMBL" id="GEP72853.1"/>
    </source>
</evidence>
<dbReference type="EMBL" id="BKAM01000036">
    <property type="protein sequence ID" value="GEP72853.1"/>
    <property type="molecule type" value="Genomic_DNA"/>
</dbReference>
<proteinExistence type="predicted"/>
<organism evidence="1 2">
    <name type="scientific">Lentilactobacillus rapi</name>
    <dbReference type="NCBI Taxonomy" id="481723"/>
    <lineage>
        <taxon>Bacteria</taxon>
        <taxon>Bacillati</taxon>
        <taxon>Bacillota</taxon>
        <taxon>Bacilli</taxon>
        <taxon>Lactobacillales</taxon>
        <taxon>Lactobacillaceae</taxon>
        <taxon>Lentilactobacillus</taxon>
    </lineage>
</organism>
<sequence>MCFHDSTFAIDLLIPSRVLSGPYRSENFRVRNQLTLLSPPFITSYRFESHITTKKRSKAILIFKIRVINYVKA</sequence>
<dbReference type="AlphaFoldDB" id="A0A512PNV8"/>
<evidence type="ECO:0000313" key="2">
    <source>
        <dbReference type="Proteomes" id="UP000321569"/>
    </source>
</evidence>
<protein>
    <submittedName>
        <fullName evidence="1">Uncharacterized protein</fullName>
    </submittedName>
</protein>
<dbReference type="Proteomes" id="UP000321569">
    <property type="component" value="Unassembled WGS sequence"/>
</dbReference>